<dbReference type="PROSITE" id="PS51186">
    <property type="entry name" value="GNAT"/>
    <property type="match status" value="1"/>
</dbReference>
<dbReference type="RefSeq" id="WP_353066984.1">
    <property type="nucleotide sequence ID" value="NZ_CP132942.1"/>
</dbReference>
<gene>
    <name evidence="2" type="ORF">RBB77_09875</name>
</gene>
<accession>A0AAU7ZVY0</accession>
<dbReference type="InterPro" id="IPR051531">
    <property type="entry name" value="N-acetyltransferase"/>
</dbReference>
<feature type="domain" description="N-acetyltransferase" evidence="1">
    <location>
        <begin position="10"/>
        <end position="164"/>
    </location>
</feature>
<sequence length="173" mass="19684">MDYFLSSSRLGFRHWTAADLPLAESLWMNPGVMTHMGGPMTAEQANARLEVERTRQTALGISYWPIFHLVSGEHVGCAGLRPFHDEHRVYELGVHIAPKFWGGRFGEEAARTVIEYAFGTLGALELTAGHGPRNISSKDLLERLGYTFSHEEPWGAQELMHPFYRLKPEQYRR</sequence>
<dbReference type="Gene3D" id="3.40.630.30">
    <property type="match status" value="1"/>
</dbReference>
<dbReference type="InterPro" id="IPR016181">
    <property type="entry name" value="Acyl_CoA_acyltransferase"/>
</dbReference>
<dbReference type="Pfam" id="PF13302">
    <property type="entry name" value="Acetyltransf_3"/>
    <property type="match status" value="1"/>
</dbReference>
<reference evidence="2" key="2">
    <citation type="journal article" date="2024" name="Environ. Microbiol.">
        <title>Genome analysis and description of Tunturibacter gen. nov. expands the diversity of Terriglobia in tundra soils.</title>
        <authorList>
            <person name="Messyasz A."/>
            <person name="Mannisto M.K."/>
            <person name="Kerkhof L.J."/>
            <person name="Haggblom M.M."/>
        </authorList>
    </citation>
    <scope>NUCLEOTIDE SEQUENCE</scope>
    <source>
        <strain evidence="2">X5P6</strain>
    </source>
</reference>
<dbReference type="KEGG" id="tpsc:RBB77_09875"/>
<name>A0AAU7ZVY0_9BACT</name>
<dbReference type="EMBL" id="CP132942">
    <property type="protein sequence ID" value="XCB35180.1"/>
    <property type="molecule type" value="Genomic_DNA"/>
</dbReference>
<dbReference type="SUPFAM" id="SSF55729">
    <property type="entry name" value="Acyl-CoA N-acyltransferases (Nat)"/>
    <property type="match status" value="1"/>
</dbReference>
<evidence type="ECO:0000313" key="2">
    <source>
        <dbReference type="EMBL" id="XCB35180.1"/>
    </source>
</evidence>
<protein>
    <submittedName>
        <fullName evidence="2">GNAT family N-acetyltransferase</fullName>
    </submittedName>
</protein>
<dbReference type="PANTHER" id="PTHR43792:SF1">
    <property type="entry name" value="N-ACETYLTRANSFERASE DOMAIN-CONTAINING PROTEIN"/>
    <property type="match status" value="1"/>
</dbReference>
<dbReference type="GO" id="GO:0016747">
    <property type="term" value="F:acyltransferase activity, transferring groups other than amino-acyl groups"/>
    <property type="evidence" value="ECO:0007669"/>
    <property type="project" value="InterPro"/>
</dbReference>
<proteinExistence type="predicted"/>
<dbReference type="PANTHER" id="PTHR43792">
    <property type="entry name" value="GNAT FAMILY, PUTATIVE (AFU_ORTHOLOGUE AFUA_3G00765)-RELATED-RELATED"/>
    <property type="match status" value="1"/>
</dbReference>
<reference evidence="2" key="1">
    <citation type="submission" date="2023-08" db="EMBL/GenBank/DDBJ databases">
        <authorList>
            <person name="Messyasz A."/>
            <person name="Mannisto M.K."/>
            <person name="Kerkhof L.J."/>
            <person name="Haggblom M."/>
        </authorList>
    </citation>
    <scope>NUCLEOTIDE SEQUENCE</scope>
    <source>
        <strain evidence="2">X5P6</strain>
    </source>
</reference>
<dbReference type="AlphaFoldDB" id="A0AAU7ZVY0"/>
<organism evidence="2">
    <name type="scientific">Tunturiibacter psychrotolerans</name>
    <dbReference type="NCBI Taxonomy" id="3069686"/>
    <lineage>
        <taxon>Bacteria</taxon>
        <taxon>Pseudomonadati</taxon>
        <taxon>Acidobacteriota</taxon>
        <taxon>Terriglobia</taxon>
        <taxon>Terriglobales</taxon>
        <taxon>Acidobacteriaceae</taxon>
        <taxon>Tunturiibacter</taxon>
    </lineage>
</organism>
<evidence type="ECO:0000259" key="1">
    <source>
        <dbReference type="PROSITE" id="PS51186"/>
    </source>
</evidence>
<dbReference type="InterPro" id="IPR000182">
    <property type="entry name" value="GNAT_dom"/>
</dbReference>